<dbReference type="UniPathway" id="UPA00842"/>
<comment type="similarity">
    <text evidence="4 13">Belongs to the cytochrome P450 family.</text>
</comment>
<proteinExistence type="evidence at transcript level"/>
<dbReference type="Pfam" id="PF00067">
    <property type="entry name" value="p450"/>
    <property type="match status" value="1"/>
</dbReference>
<comment type="subcellular location">
    <subcellularLocation>
        <location evidence="2">Membrane</location>
    </subcellularLocation>
</comment>
<keyword evidence="6 12" id="KW-0479">Metal-binding</keyword>
<evidence type="ECO:0000256" key="7">
    <source>
        <dbReference type="ARBA" id="ARBA00023002"/>
    </source>
</evidence>
<feature type="binding site" description="axial binding residue" evidence="12">
    <location>
        <position position="445"/>
    </location>
    <ligand>
        <name>heme</name>
        <dbReference type="ChEBI" id="CHEBI:30413"/>
    </ligand>
    <ligandPart>
        <name>Fe</name>
        <dbReference type="ChEBI" id="CHEBI:18248"/>
    </ligandPart>
</feature>
<evidence type="ECO:0000256" key="12">
    <source>
        <dbReference type="PIRSR" id="PIRSR602401-1"/>
    </source>
</evidence>
<dbReference type="InterPro" id="IPR036396">
    <property type="entry name" value="Cyt_P450_sf"/>
</dbReference>
<evidence type="ECO:0000256" key="13">
    <source>
        <dbReference type="RuleBase" id="RU000461"/>
    </source>
</evidence>
<keyword evidence="5 12" id="KW-0349">Heme</keyword>
<dbReference type="Gene3D" id="1.10.630.10">
    <property type="entry name" value="Cytochrome P450"/>
    <property type="match status" value="1"/>
</dbReference>
<keyword evidence="10" id="KW-0876">Taxol biosynthesis</keyword>
<name>A0A291FAV6_TAXCH</name>
<dbReference type="InterPro" id="IPR001128">
    <property type="entry name" value="Cyt_P450"/>
</dbReference>
<evidence type="ECO:0000256" key="10">
    <source>
        <dbReference type="ARBA" id="ARBA00023059"/>
    </source>
</evidence>
<dbReference type="InterPro" id="IPR002401">
    <property type="entry name" value="Cyt_P450_E_grp-I"/>
</dbReference>
<dbReference type="PROSITE" id="PS00086">
    <property type="entry name" value="CYTOCHROME_P450"/>
    <property type="match status" value="1"/>
</dbReference>
<evidence type="ECO:0000313" key="15">
    <source>
        <dbReference type="EMBL" id="ATG29916.1"/>
    </source>
</evidence>
<dbReference type="FunFam" id="1.10.630.10:FF:000011">
    <property type="entry name" value="Cytochrome P450 83B1"/>
    <property type="match status" value="1"/>
</dbReference>
<dbReference type="PRINTS" id="PR00385">
    <property type="entry name" value="P450"/>
</dbReference>
<dbReference type="GO" id="GO:0016705">
    <property type="term" value="F:oxidoreductase activity, acting on paired donors, with incorporation or reduction of molecular oxygen"/>
    <property type="evidence" value="ECO:0007669"/>
    <property type="project" value="InterPro"/>
</dbReference>
<evidence type="ECO:0000256" key="4">
    <source>
        <dbReference type="ARBA" id="ARBA00010617"/>
    </source>
</evidence>
<keyword evidence="9 13" id="KW-0503">Monooxygenase</keyword>
<evidence type="ECO:0000256" key="5">
    <source>
        <dbReference type="ARBA" id="ARBA00022617"/>
    </source>
</evidence>
<organism evidence="15">
    <name type="scientific">Taxus chinensis</name>
    <name type="common">Chinese yew</name>
    <name type="synonym">Taxus wallichiana var. chinensis</name>
    <dbReference type="NCBI Taxonomy" id="29808"/>
    <lineage>
        <taxon>Eukaryota</taxon>
        <taxon>Viridiplantae</taxon>
        <taxon>Streptophyta</taxon>
        <taxon>Embryophyta</taxon>
        <taxon>Tracheophyta</taxon>
        <taxon>Spermatophyta</taxon>
        <taxon>Pinopsida</taxon>
        <taxon>Pinidae</taxon>
        <taxon>Conifers II</taxon>
        <taxon>Cupressales</taxon>
        <taxon>Taxaceae</taxon>
        <taxon>Taxus</taxon>
    </lineage>
</organism>
<dbReference type="GO" id="GO:0020037">
    <property type="term" value="F:heme binding"/>
    <property type="evidence" value="ECO:0007669"/>
    <property type="project" value="InterPro"/>
</dbReference>
<dbReference type="EMBL" id="MF448595">
    <property type="protein sequence ID" value="ATG29916.1"/>
    <property type="molecule type" value="mRNA"/>
</dbReference>
<accession>A0A291FAV6</accession>
<dbReference type="InterPro" id="IPR017972">
    <property type="entry name" value="Cyt_P450_CS"/>
</dbReference>
<keyword evidence="7 13" id="KW-0560">Oxidoreductase</keyword>
<evidence type="ECO:0000256" key="3">
    <source>
        <dbReference type="ARBA" id="ARBA00005122"/>
    </source>
</evidence>
<sequence>MDFLNITWIPLIIALFISTLVMRKSRKTPNLPPGPTPLPIIGNLHIISHLPHRGISNLAQKYGPIMTLYFGSLPTIVISSSQLAEKVLKTQDHIFASRPPMGDDNHFLNPQKVSLAPYGPYWKLMRKFIIQELLSPKRMKSFASLRAQEVFSMICSVLQKAGGNRGVNPCAVDVTREVGFLTNNIICRMSFGKKCNEAELGGREFNDAVREVLGLSSGINYRDYIALLGWLDLQGSRRRQADLTKIFHEFVDKIVDEHIERRNKCSTGLECEDFVDMLLSLSEDESMEIKITRENIKNVLIDLLAAATDTAGATLEWAMSELLRNPSAMKRAQEELESVTGLNRMVEENDLPHLHYLHSVVKETLRLYPPVPLLLPRQSMECSTIEGYQIPEKIQVLINAWAIARDPIAWEEADKFKSERFLGNKIDVKGQDFEVIPFGSGRRGCPGMNLALSMIHLGLAQLIHCFNWSLPEGVTPENLDMLEAYSITVSRAVHLHAIPVPRLPLDLYEKKVQW</sequence>
<dbReference type="GO" id="GO:0004497">
    <property type="term" value="F:monooxygenase activity"/>
    <property type="evidence" value="ECO:0007669"/>
    <property type="project" value="UniProtKB-KW"/>
</dbReference>
<dbReference type="GO" id="GO:0005506">
    <property type="term" value="F:iron ion binding"/>
    <property type="evidence" value="ECO:0007669"/>
    <property type="project" value="InterPro"/>
</dbReference>
<evidence type="ECO:0000256" key="2">
    <source>
        <dbReference type="ARBA" id="ARBA00004370"/>
    </source>
</evidence>
<comment type="cofactor">
    <cofactor evidence="1 12">
        <name>heme</name>
        <dbReference type="ChEBI" id="CHEBI:30413"/>
    </cofactor>
</comment>
<evidence type="ECO:0000256" key="6">
    <source>
        <dbReference type="ARBA" id="ARBA00022723"/>
    </source>
</evidence>
<keyword evidence="8 12" id="KW-0408">Iron</keyword>
<keyword evidence="14" id="KW-0812">Transmembrane</keyword>
<keyword evidence="11 14" id="KW-0472">Membrane</keyword>
<dbReference type="GO" id="GO:0016020">
    <property type="term" value="C:membrane"/>
    <property type="evidence" value="ECO:0007669"/>
    <property type="project" value="UniProtKB-SubCell"/>
</dbReference>
<dbReference type="GO" id="GO:0042617">
    <property type="term" value="P:paclitaxel biosynthetic process"/>
    <property type="evidence" value="ECO:0007669"/>
    <property type="project" value="UniProtKB-UniPathway"/>
</dbReference>
<protein>
    <submittedName>
        <fullName evidence="15">CYP736E20</fullName>
    </submittedName>
</protein>
<evidence type="ECO:0000256" key="9">
    <source>
        <dbReference type="ARBA" id="ARBA00023033"/>
    </source>
</evidence>
<dbReference type="PRINTS" id="PR00463">
    <property type="entry name" value="EP450I"/>
</dbReference>
<evidence type="ECO:0000256" key="14">
    <source>
        <dbReference type="SAM" id="Phobius"/>
    </source>
</evidence>
<reference evidence="15" key="1">
    <citation type="journal article" date="2017" name="Front. Plant Sci.">
        <title>Transcriptome Assembly and Systematic Identification of Novel Cytochrome P450s in Taxus chinensis.</title>
        <authorList>
            <person name="Liao W."/>
            <person name="Zhao S."/>
            <person name="Zhang M."/>
            <person name="Dong K."/>
            <person name="Chen Y."/>
            <person name="Fu C."/>
            <person name="Yu L."/>
        </authorList>
    </citation>
    <scope>NUCLEOTIDE SEQUENCE</scope>
</reference>
<dbReference type="PANTHER" id="PTHR47943">
    <property type="entry name" value="CYTOCHROME P450 93A3-LIKE"/>
    <property type="match status" value="1"/>
</dbReference>
<dbReference type="SUPFAM" id="SSF48264">
    <property type="entry name" value="Cytochrome P450"/>
    <property type="match status" value="1"/>
</dbReference>
<feature type="transmembrane region" description="Helical" evidence="14">
    <location>
        <begin position="6"/>
        <end position="22"/>
    </location>
</feature>
<evidence type="ECO:0000256" key="1">
    <source>
        <dbReference type="ARBA" id="ARBA00001971"/>
    </source>
</evidence>
<keyword evidence="14" id="KW-1133">Transmembrane helix</keyword>
<dbReference type="PANTHER" id="PTHR47943:SF2">
    <property type="entry name" value="CYTOCHROME P450"/>
    <property type="match status" value="1"/>
</dbReference>
<evidence type="ECO:0000256" key="11">
    <source>
        <dbReference type="ARBA" id="ARBA00023136"/>
    </source>
</evidence>
<evidence type="ECO:0000256" key="8">
    <source>
        <dbReference type="ARBA" id="ARBA00023004"/>
    </source>
</evidence>
<comment type="pathway">
    <text evidence="3">Alkaloid biosynthesis; taxol biosynthesis.</text>
</comment>
<dbReference type="AlphaFoldDB" id="A0A291FAV6"/>